<reference evidence="2 3" key="1">
    <citation type="journal article" date="2021" name="MBio">
        <title>A New Model Trypanosomatid, Novymonas esmeraldas: Genomic Perception of Its 'Candidatus Pandoraea novymonadis' Endosymbiont.</title>
        <authorList>
            <person name="Zakharova A."/>
            <person name="Saura A."/>
            <person name="Butenko A."/>
            <person name="Podesvova L."/>
            <person name="Warmusova S."/>
            <person name="Kostygov A.Y."/>
            <person name="Nenarokova A."/>
            <person name="Lukes J."/>
            <person name="Opperdoes F.R."/>
            <person name="Yurchenko V."/>
        </authorList>
    </citation>
    <scope>NUCLEOTIDE SEQUENCE [LARGE SCALE GENOMIC DNA]</scope>
    <source>
        <strain evidence="2 3">E262AT.01</strain>
    </source>
</reference>
<feature type="region of interest" description="Disordered" evidence="1">
    <location>
        <begin position="1787"/>
        <end position="1841"/>
    </location>
</feature>
<evidence type="ECO:0000313" key="3">
    <source>
        <dbReference type="Proteomes" id="UP001430356"/>
    </source>
</evidence>
<feature type="compositionally biased region" description="Polar residues" evidence="1">
    <location>
        <begin position="1558"/>
        <end position="1568"/>
    </location>
</feature>
<evidence type="ECO:0000313" key="2">
    <source>
        <dbReference type="EMBL" id="KAK7200581.1"/>
    </source>
</evidence>
<dbReference type="EMBL" id="JAECZO010000006">
    <property type="protein sequence ID" value="KAK7200581.1"/>
    <property type="molecule type" value="Genomic_DNA"/>
</dbReference>
<feature type="compositionally biased region" description="Low complexity" evidence="1">
    <location>
        <begin position="1823"/>
        <end position="1841"/>
    </location>
</feature>
<feature type="region of interest" description="Disordered" evidence="1">
    <location>
        <begin position="639"/>
        <end position="696"/>
    </location>
</feature>
<proteinExistence type="predicted"/>
<feature type="region of interest" description="Disordered" evidence="1">
    <location>
        <begin position="244"/>
        <end position="266"/>
    </location>
</feature>
<evidence type="ECO:0000256" key="1">
    <source>
        <dbReference type="SAM" id="MobiDB-lite"/>
    </source>
</evidence>
<feature type="compositionally biased region" description="Polar residues" evidence="1">
    <location>
        <begin position="1588"/>
        <end position="1598"/>
    </location>
</feature>
<protein>
    <submittedName>
        <fullName evidence="2">Uncharacterized protein</fullName>
    </submittedName>
</protein>
<feature type="region of interest" description="Disordered" evidence="1">
    <location>
        <begin position="1737"/>
        <end position="1760"/>
    </location>
</feature>
<accession>A0AAW0F423</accession>
<feature type="compositionally biased region" description="Gly residues" evidence="1">
    <location>
        <begin position="1812"/>
        <end position="1822"/>
    </location>
</feature>
<organism evidence="2 3">
    <name type="scientific">Novymonas esmeraldas</name>
    <dbReference type="NCBI Taxonomy" id="1808958"/>
    <lineage>
        <taxon>Eukaryota</taxon>
        <taxon>Discoba</taxon>
        <taxon>Euglenozoa</taxon>
        <taxon>Kinetoplastea</taxon>
        <taxon>Metakinetoplastina</taxon>
        <taxon>Trypanosomatida</taxon>
        <taxon>Trypanosomatidae</taxon>
        <taxon>Novymonas</taxon>
    </lineage>
</organism>
<dbReference type="Proteomes" id="UP001430356">
    <property type="component" value="Unassembled WGS sequence"/>
</dbReference>
<name>A0AAW0F423_9TRYP</name>
<feature type="region of interest" description="Disordered" evidence="1">
    <location>
        <begin position="1"/>
        <end position="65"/>
    </location>
</feature>
<feature type="compositionally biased region" description="Pro residues" evidence="1">
    <location>
        <begin position="1745"/>
        <end position="1760"/>
    </location>
</feature>
<keyword evidence="3" id="KW-1185">Reference proteome</keyword>
<feature type="compositionally biased region" description="Pro residues" evidence="1">
    <location>
        <begin position="494"/>
        <end position="516"/>
    </location>
</feature>
<feature type="region of interest" description="Disordered" evidence="1">
    <location>
        <begin position="1539"/>
        <end position="1602"/>
    </location>
</feature>
<gene>
    <name evidence="2" type="ORF">NESM_000114000</name>
</gene>
<sequence length="1856" mass="197391">MDVGEKQQMKPLHGNCGSGFTRRRTYSTGARPPHAPSSRAPPRPPQRSVSAPPFTRREVRPLPALPLAVPAESLKKRRHGAGAPGSALDTVTARAGRRLAREAVRLCAVCAGKRVPCSGTDSSSSSGGDAAVVSAGAAPHVSLVHHVDLPRIDDCLDGTTSVARCTLVHASMLLPCSTETIAAVLGSGAALAALCASPATAAAVIPHVFHGGAQALIHVTAAAARDAVFLATMQHCSVAAAAPPPVGTAHPPAQRSVSPTCRSPPPRLRHRIGGSQALVCACASVDDPAIPLQYGVARSRYRHVSWVARATLAHPAHAEATELRCTVAYDAPCKGAGTPECSDSWVCDVRGVMEDVARRCAAHQRTIVHRGRAPARFAPSLVPPPASGVRVPQQHTRVSSAASSCLGPTIGTDELQARREMCYRRLSHALDSGAVPGSAQERCARRTDVCQATVFRRDEPVHRGRATSPPKMVELPPRGSTPVSSRHATSTAPSPAPRRPPHSPAPCRPPHSPAPRRPPHSPALARDDTPFSSGVWCVEARVTPMPDTASRSPSLQSAVAPRRASVGGTIPSSTAASVVRERDASSTRSADAGGADGDAVSETRGAAATTLRPRAVLPSLIPTARGTAVHAGVLAPPALSPHCRTQSPRTRVPPTPTAVQGQEKRHRSASWSPACERTTSARDVRQMRHRQSSRSPLRRLLSAPAVAPLTQWLEERRTRSPIPAHPAAPVRHVALLAVCAEHLVDERGLPMLTCTGTQLRVDVAVSSVCGAGDGRSADDGATADEKCTVCARYDGSRAMFKDDAGSEVVLSLPVHDATTVVVTFTLWQGTRDAYEEVGTCTDSIAVCSTATARGGGGGRSTRSVTLVRQAGTAAATVAGTLTYALQTRDKRVGGVPRGDPPKATSRAVCDTALQDRVLLHLWYHHGRQHLHRLAAMTDAAACGGTVPRALAAFTSLRDRRRGLVDTVAASSDVCVIVRDAELCMGTAEHQHQHQHQQRPSLQRWTTVRRLFLAWSCACFTGRSQEVALRPLLRVANTAPVRLDTPLRFPHCAEIDSEELCLVLYGVVEEEEEGGAEATVELCRSHVLVRSLRSCVCASARGGRVVRLPLVWCAGERGAYEQGHLHLCVPCVPSARGERGRDERCNARWAGFDSAWPTRRALTALLECYATERLHLALPLLAAAEGDERRFVERLEQCGGPTGSPVHMRVCLVGWRSFLGTEGHRGRGCYLKVYHGDRSVLRTPTLATSVAASAGRPLPPLAEWEGRQDVVPLLDEDKYLFHVAMRAPHSERLLLKLGVDHALWRNDVVGFAEVSLAACVRLDDAAVGESRRQHFWIPLQNHMCATVAEVGVRVEWVRGTAAAASAGRAPPMPSASPVDGAAARDVLSLLRAYRPSAICRWSCILGRFPDASLAHRRLRAELLSPQFQATVYVDVAGISPRRQAAAGWGRDTAFAVTATYPGCAAAQPCRCRCLSTVAARATVEASAVFSGDGDGHPWSASAHTLRLDLRWPSTPPGRVGSSADAHDALRLTFATERVPQTVQRRGRLARSSSAGPRQRLSSRSSSADQFRQLRCDGALAPDAPPTLGGAQTRSASCATTRRAPGVQEGAVVGRVHLSLKALCTTPSLYRSGETVVVPLVAADTAGSTQPLLGDVYLRVRTPAYEPVPPWLRYTDDEVHEMLDRDTLTRRELHTLLARRQLQLERAAVGGSAVELERVHATFFSRRGARRAAALGAAVEPVASRAPPTPPTTQPHPPPLVVPEPAVEVQWNRHVVQPRAQVTASVLSTDSLPDATPPGKHTISQTATTSEVGGATGGGDGGGSRTSTLSSWRPASSLSARSSVPSVSVLQTKRELIF</sequence>
<feature type="region of interest" description="Disordered" evidence="1">
    <location>
        <begin position="460"/>
        <end position="528"/>
    </location>
</feature>
<feature type="compositionally biased region" description="Low complexity" evidence="1">
    <location>
        <begin position="484"/>
        <end position="493"/>
    </location>
</feature>
<feature type="region of interest" description="Disordered" evidence="1">
    <location>
        <begin position="545"/>
        <end position="606"/>
    </location>
</feature>
<feature type="compositionally biased region" description="Pro residues" evidence="1">
    <location>
        <begin position="33"/>
        <end position="45"/>
    </location>
</feature>
<comment type="caution">
    <text evidence="2">The sequence shown here is derived from an EMBL/GenBank/DDBJ whole genome shotgun (WGS) entry which is preliminary data.</text>
</comment>